<accession>A0ABR4PPC7</accession>
<evidence type="ECO:0000256" key="1">
    <source>
        <dbReference type="SAM" id="SignalP"/>
    </source>
</evidence>
<proteinExistence type="predicted"/>
<dbReference type="EMBL" id="JBFCZG010000003">
    <property type="protein sequence ID" value="KAL3425192.1"/>
    <property type="molecule type" value="Genomic_DNA"/>
</dbReference>
<reference evidence="2 3" key="1">
    <citation type="submission" date="2024-06" db="EMBL/GenBank/DDBJ databases">
        <title>Complete genome of Phlyctema vagabunda strain 19-DSS-EL-015.</title>
        <authorList>
            <person name="Fiorenzani C."/>
        </authorList>
    </citation>
    <scope>NUCLEOTIDE SEQUENCE [LARGE SCALE GENOMIC DNA]</scope>
    <source>
        <strain evidence="2 3">19-DSS-EL-015</strain>
    </source>
</reference>
<keyword evidence="1" id="KW-0732">Signal</keyword>
<evidence type="ECO:0000313" key="3">
    <source>
        <dbReference type="Proteomes" id="UP001629113"/>
    </source>
</evidence>
<dbReference type="Proteomes" id="UP001629113">
    <property type="component" value="Unassembled WGS sequence"/>
</dbReference>
<gene>
    <name evidence="2" type="ORF">PVAG01_04473</name>
</gene>
<evidence type="ECO:0000313" key="2">
    <source>
        <dbReference type="EMBL" id="KAL3425192.1"/>
    </source>
</evidence>
<feature type="signal peptide" evidence="1">
    <location>
        <begin position="1"/>
        <end position="24"/>
    </location>
</feature>
<sequence>MHVFSHLLALLLLVSLALSSLAIGESPCLDPDFEYTPENARLSSYVKAFERWNKDQIEKVPDKYKEIGMMNLFARQHWGGDNFECSVSLGCINRPECPYIFRELSTTILKDRSEVEIRDATRDIWFIVQAVIAINHQMNLIHQLLLAVQENMTAGLARIIGDFTPQADSTKDRQCELAKAAREVVISMLLDALDIGLAFMGVPGGGHIVGAAVNGGKEAAKNAAKEAIKKSQVAAKGAAGYAKVGKHSAEALADIGLNAHAMGQSVPVGSDNDQLRQLSIDAKVCGRDAWSVEENFKRFGQITRNLQVDFTSRRASNHGLINLLNDNMEGNDINTSNISMVRLMETTFWPKLSPKLKQNEALMEQ</sequence>
<keyword evidence="3" id="KW-1185">Reference proteome</keyword>
<feature type="chain" id="PRO_5045949791" evidence="1">
    <location>
        <begin position="25"/>
        <end position="365"/>
    </location>
</feature>
<organism evidence="2 3">
    <name type="scientific">Phlyctema vagabunda</name>
    <dbReference type="NCBI Taxonomy" id="108571"/>
    <lineage>
        <taxon>Eukaryota</taxon>
        <taxon>Fungi</taxon>
        <taxon>Dikarya</taxon>
        <taxon>Ascomycota</taxon>
        <taxon>Pezizomycotina</taxon>
        <taxon>Leotiomycetes</taxon>
        <taxon>Helotiales</taxon>
        <taxon>Dermateaceae</taxon>
        <taxon>Phlyctema</taxon>
    </lineage>
</organism>
<protein>
    <submittedName>
        <fullName evidence="2">Uncharacterized protein</fullName>
    </submittedName>
</protein>
<comment type="caution">
    <text evidence="2">The sequence shown here is derived from an EMBL/GenBank/DDBJ whole genome shotgun (WGS) entry which is preliminary data.</text>
</comment>
<name>A0ABR4PPC7_9HELO</name>